<feature type="compositionally biased region" description="Basic and acidic residues" evidence="6">
    <location>
        <begin position="21"/>
        <end position="34"/>
    </location>
</feature>
<dbReference type="GO" id="GO:0000481">
    <property type="term" value="P:maturation of 5S rRNA"/>
    <property type="evidence" value="ECO:0007669"/>
    <property type="project" value="TreeGrafter"/>
</dbReference>
<evidence type="ECO:0000256" key="1">
    <source>
        <dbReference type="ARBA" id="ARBA00004123"/>
    </source>
</evidence>
<dbReference type="PANTHER" id="PTHR14152">
    <property type="entry name" value="SQUAMOUS CELL CARCINOMA ANTIGEN RECOGNISED BY CYTOTOXIC T LYMPHOCYTES"/>
    <property type="match status" value="1"/>
</dbReference>
<evidence type="ECO:0000256" key="3">
    <source>
        <dbReference type="ARBA" id="ARBA00022664"/>
    </source>
</evidence>
<feature type="region of interest" description="Disordered" evidence="6">
    <location>
        <begin position="1"/>
        <end position="202"/>
    </location>
</feature>
<dbReference type="InterPro" id="IPR045347">
    <property type="entry name" value="HIND"/>
</dbReference>
<feature type="compositionally biased region" description="Basic and acidic residues" evidence="6">
    <location>
        <begin position="698"/>
        <end position="710"/>
    </location>
</feature>
<evidence type="ECO:0000256" key="6">
    <source>
        <dbReference type="SAM" id="MobiDB-lite"/>
    </source>
</evidence>
<dbReference type="AlphaFoldDB" id="A0AAD8DU72"/>
<keyword evidence="8" id="KW-1185">Reference proteome</keyword>
<evidence type="ECO:0008006" key="9">
    <source>
        <dbReference type="Google" id="ProtNLM"/>
    </source>
</evidence>
<dbReference type="Pfam" id="PF19252">
    <property type="entry name" value="HIND"/>
    <property type="match status" value="1"/>
</dbReference>
<comment type="subcellular location">
    <subcellularLocation>
        <location evidence="1">Nucleus</location>
    </subcellularLocation>
</comment>
<feature type="compositionally biased region" description="Basic residues" evidence="6">
    <location>
        <begin position="35"/>
        <end position="45"/>
    </location>
</feature>
<dbReference type="GO" id="GO:0045292">
    <property type="term" value="P:mRNA cis splicing, via spliceosome"/>
    <property type="evidence" value="ECO:0007669"/>
    <property type="project" value="TreeGrafter"/>
</dbReference>
<accession>A0AAD8DU72</accession>
<dbReference type="InterPro" id="IPR005011">
    <property type="entry name" value="SNU66/SART1"/>
</dbReference>
<feature type="compositionally biased region" description="Basic and acidic residues" evidence="6">
    <location>
        <begin position="180"/>
        <end position="202"/>
    </location>
</feature>
<feature type="compositionally biased region" description="Basic and acidic residues" evidence="6">
    <location>
        <begin position="140"/>
        <end position="153"/>
    </location>
</feature>
<evidence type="ECO:0000256" key="4">
    <source>
        <dbReference type="ARBA" id="ARBA00023187"/>
    </source>
</evidence>
<evidence type="ECO:0000256" key="5">
    <source>
        <dbReference type="ARBA" id="ARBA00023242"/>
    </source>
</evidence>
<name>A0AAD8DU72_MYTSE</name>
<protein>
    <recommendedName>
        <fullName evidence="9">U4/U6.U5 tri-snRNP-associated protein 1</fullName>
    </recommendedName>
</protein>
<dbReference type="EMBL" id="JARGEI010000013">
    <property type="protein sequence ID" value="KAJ8721736.1"/>
    <property type="molecule type" value="Genomic_DNA"/>
</dbReference>
<dbReference type="Pfam" id="PF03343">
    <property type="entry name" value="SART-1"/>
    <property type="match status" value="1"/>
</dbReference>
<dbReference type="Proteomes" id="UP001231518">
    <property type="component" value="Chromosome 12"/>
</dbReference>
<evidence type="ECO:0000256" key="2">
    <source>
        <dbReference type="ARBA" id="ARBA00006076"/>
    </source>
</evidence>
<sequence>MGSKKHKKESKKKKHRSRSRSPLENEEVQRERTERKRHRKHKDRKRDRSPDVEEVPVDSHLVRESAPRETASREAASREAASREAASREASAREAASREAASREASAREAAARDVAARAHSRSSSEERDRRAREHHRARADREDAHYHREKSSESSARTGERSQSPPAGAHDSLSVEETNELRAKLGLKPLERAEKPAEDGKLKDDLGEFYHKPAANLAQLKKSEKIREKLQLHKDKRKIEQKLQTTLLADESDEDDAAAWVQRSRDIDKQKKEAAKRAAMLDEMDAVFGVSALVEQEEHADRQARYTHKQLRGLRVAHDIDAIADEREVVLTLADKDVLAEDSEDVLVNVNIVDDERTKKNLLEAKKAKTGYRAYDDEADLEAAALGYARPVLAKYDDEINKDKAAKTRGFLLGDEDVLEAKKFRDMMRQERLQGGGDKRLESLQLPVLRIASDYLDEHEIQAKFKKTKRKGKIRKKAKHEPIDVDDYEAGTAPLDTDDTEVKPELLAKPLAVDEEETEPDTELQAALARARRLRQAELAQEAQFKVPKVEEILERVKEEEPADEDADGGSMVLDATAEFCRTLGDIPTYGLAGNRDHHSEIMDFEREDMEVEAEVDSNAGAWSRVDVDNEKPADLAAGSCVGLEAEPSLGAGVWGALQLALSKGYLERAGVAPQTNSAAKHLLTARHYSIEDKTYGEDDKYGRRERGGHSGPLQDFREKNNFRPNIKLEYVDDDGRPLCPKEAFRYLSHKFHGKGPGKNKQEKRIKKAVQEGLMKKMSSTDTPLGTLQMLQDKQRETQSPYIVLSGVKRDAAN</sequence>
<reference evidence="7" key="1">
    <citation type="submission" date="2023-03" db="EMBL/GenBank/DDBJ databases">
        <title>Chromosome-level genomes of two armyworms, Mythimna separata and Mythimna loreyi, provide insights into the biosynthesis and reception of sex pheromones.</title>
        <authorList>
            <person name="Zhao H."/>
        </authorList>
    </citation>
    <scope>NUCLEOTIDE SEQUENCE</scope>
    <source>
        <strain evidence="7">BeijingLab</strain>
        <tissue evidence="7">Pupa</tissue>
    </source>
</reference>
<proteinExistence type="inferred from homology"/>
<feature type="region of interest" description="Disordered" evidence="6">
    <location>
        <begin position="698"/>
        <end position="720"/>
    </location>
</feature>
<comment type="similarity">
    <text evidence="2">Belongs to the SNU66/SART1 family.</text>
</comment>
<dbReference type="GO" id="GO:0046540">
    <property type="term" value="C:U4/U6 x U5 tri-snRNP complex"/>
    <property type="evidence" value="ECO:0007669"/>
    <property type="project" value="InterPro"/>
</dbReference>
<comment type="caution">
    <text evidence="7">The sequence shown here is derived from an EMBL/GenBank/DDBJ whole genome shotgun (WGS) entry which is preliminary data.</text>
</comment>
<evidence type="ECO:0000313" key="7">
    <source>
        <dbReference type="EMBL" id="KAJ8721736.1"/>
    </source>
</evidence>
<feature type="compositionally biased region" description="Polar residues" evidence="6">
    <location>
        <begin position="154"/>
        <end position="166"/>
    </location>
</feature>
<feature type="compositionally biased region" description="Basic and acidic residues" evidence="6">
    <location>
        <begin position="60"/>
        <end position="132"/>
    </location>
</feature>
<gene>
    <name evidence="7" type="ORF">PYW07_002511</name>
</gene>
<dbReference type="PANTHER" id="PTHR14152:SF5">
    <property type="entry name" value="U4_U6.U5 TRI-SNRNP-ASSOCIATED PROTEIN 1"/>
    <property type="match status" value="1"/>
</dbReference>
<evidence type="ECO:0000313" key="8">
    <source>
        <dbReference type="Proteomes" id="UP001231518"/>
    </source>
</evidence>
<feature type="compositionally biased region" description="Basic residues" evidence="6">
    <location>
        <begin position="1"/>
        <end position="19"/>
    </location>
</feature>
<keyword evidence="3" id="KW-0507">mRNA processing</keyword>
<keyword evidence="4" id="KW-0508">mRNA splicing</keyword>
<keyword evidence="5" id="KW-0539">Nucleus</keyword>
<organism evidence="7 8">
    <name type="scientific">Mythimna separata</name>
    <name type="common">Oriental armyworm</name>
    <name type="synonym">Pseudaletia separata</name>
    <dbReference type="NCBI Taxonomy" id="271217"/>
    <lineage>
        <taxon>Eukaryota</taxon>
        <taxon>Metazoa</taxon>
        <taxon>Ecdysozoa</taxon>
        <taxon>Arthropoda</taxon>
        <taxon>Hexapoda</taxon>
        <taxon>Insecta</taxon>
        <taxon>Pterygota</taxon>
        <taxon>Neoptera</taxon>
        <taxon>Endopterygota</taxon>
        <taxon>Lepidoptera</taxon>
        <taxon>Glossata</taxon>
        <taxon>Ditrysia</taxon>
        <taxon>Noctuoidea</taxon>
        <taxon>Noctuidae</taxon>
        <taxon>Noctuinae</taxon>
        <taxon>Hadenini</taxon>
        <taxon>Mythimna</taxon>
    </lineage>
</organism>